<dbReference type="OrthoDB" id="9789634at2"/>
<organism evidence="3 4">
    <name type="scientific">Lactonifactor longoviformis DSM 17459</name>
    <dbReference type="NCBI Taxonomy" id="1122155"/>
    <lineage>
        <taxon>Bacteria</taxon>
        <taxon>Bacillati</taxon>
        <taxon>Bacillota</taxon>
        <taxon>Clostridia</taxon>
        <taxon>Eubacteriales</taxon>
        <taxon>Clostridiaceae</taxon>
        <taxon>Lactonifactor</taxon>
    </lineage>
</organism>
<accession>A0A1M4TZW9</accession>
<dbReference type="InterPro" id="IPR043519">
    <property type="entry name" value="NT_sf"/>
</dbReference>
<keyword evidence="4" id="KW-1185">Reference proteome</keyword>
<dbReference type="PANTHER" id="PTHR47837">
    <property type="entry name" value="GTP PYROPHOSPHOKINASE YJBM"/>
    <property type="match status" value="1"/>
</dbReference>
<dbReference type="InterPro" id="IPR007685">
    <property type="entry name" value="RelA_SpoT"/>
</dbReference>
<keyword evidence="3" id="KW-0808">Transferase</keyword>
<comment type="pathway">
    <text evidence="1">Purine metabolism; ppGpp biosynthesis; ppGpp from GTP: step 1/2.</text>
</comment>
<reference evidence="3 4" key="1">
    <citation type="submission" date="2016-11" db="EMBL/GenBank/DDBJ databases">
        <authorList>
            <person name="Jaros S."/>
            <person name="Januszkiewicz K."/>
            <person name="Wedrychowicz H."/>
        </authorList>
    </citation>
    <scope>NUCLEOTIDE SEQUENCE [LARGE SCALE GENOMIC DNA]</scope>
    <source>
        <strain evidence="3 4">DSM 17459</strain>
    </source>
</reference>
<dbReference type="InterPro" id="IPR052366">
    <property type="entry name" value="GTP_Pyrophosphokinase"/>
</dbReference>
<dbReference type="Pfam" id="PF04607">
    <property type="entry name" value="RelA_SpoT"/>
    <property type="match status" value="1"/>
</dbReference>
<dbReference type="PANTHER" id="PTHR47837:SF2">
    <property type="entry name" value="GTP PYROPHOSPHOKINASE YWAC"/>
    <property type="match status" value="1"/>
</dbReference>
<name>A0A1M4TZW9_9CLOT</name>
<dbReference type="SUPFAM" id="SSF81301">
    <property type="entry name" value="Nucleotidyltransferase"/>
    <property type="match status" value="1"/>
</dbReference>
<feature type="domain" description="RelA/SpoT" evidence="2">
    <location>
        <begin position="58"/>
        <end position="181"/>
    </location>
</feature>
<dbReference type="CDD" id="cd05399">
    <property type="entry name" value="NT_Rel-Spo_like"/>
    <property type="match status" value="1"/>
</dbReference>
<dbReference type="GO" id="GO:0016301">
    <property type="term" value="F:kinase activity"/>
    <property type="evidence" value="ECO:0007669"/>
    <property type="project" value="UniProtKB-KW"/>
</dbReference>
<keyword evidence="3" id="KW-0418">Kinase</keyword>
<dbReference type="STRING" id="1122155.SAMN02745158_00663"/>
<dbReference type="GO" id="GO:0015970">
    <property type="term" value="P:guanosine tetraphosphate biosynthetic process"/>
    <property type="evidence" value="ECO:0007669"/>
    <property type="project" value="UniProtKB-UniPathway"/>
</dbReference>
<proteinExistence type="predicted"/>
<protein>
    <submittedName>
        <fullName evidence="3">Putative GTP pyrophosphokinase</fullName>
    </submittedName>
</protein>
<dbReference type="Proteomes" id="UP000184245">
    <property type="component" value="Unassembled WGS sequence"/>
</dbReference>
<evidence type="ECO:0000256" key="1">
    <source>
        <dbReference type="ARBA" id="ARBA00004976"/>
    </source>
</evidence>
<evidence type="ECO:0000259" key="2">
    <source>
        <dbReference type="SMART" id="SM00954"/>
    </source>
</evidence>
<dbReference type="Gene3D" id="3.30.460.10">
    <property type="entry name" value="Beta Polymerase, domain 2"/>
    <property type="match status" value="1"/>
</dbReference>
<evidence type="ECO:0000313" key="4">
    <source>
        <dbReference type="Proteomes" id="UP000184245"/>
    </source>
</evidence>
<evidence type="ECO:0000313" key="3">
    <source>
        <dbReference type="EMBL" id="SHE50025.1"/>
    </source>
</evidence>
<gene>
    <name evidence="3" type="ORF">SAMN02745158_00663</name>
</gene>
<dbReference type="SMART" id="SM00954">
    <property type="entry name" value="RelA_SpoT"/>
    <property type="match status" value="1"/>
</dbReference>
<dbReference type="EMBL" id="FQVI01000002">
    <property type="protein sequence ID" value="SHE50025.1"/>
    <property type="molecule type" value="Genomic_DNA"/>
</dbReference>
<dbReference type="Gene3D" id="1.10.287.860">
    <property type="entry name" value="Nucleotidyltransferase"/>
    <property type="match status" value="1"/>
</dbReference>
<sequence length="218" mass="25731">MAHQKDKQNMPPVYRELQERKFIYKYELAVEEIQNYLAAVTDPLSRECGRDIVEFQCSRIKTADSIVRKLTKKGYPVSVKKASEKLNDIAGVRIVCDYTDDIYAIRKRLLEEEDLVLVKEKDFIKTPKKSGYRSLHLIFEVPVIINKLLEPVRVEVQLRTVIMDFWARLDHQTRYKHNSQSIKEIYHELNECAAIGEQMDKKMLQTRRFIEKNSEHSL</sequence>
<dbReference type="UniPathway" id="UPA00908">
    <property type="reaction ID" value="UER00884"/>
</dbReference>
<dbReference type="AlphaFoldDB" id="A0A1M4TZW9"/>
<dbReference type="RefSeq" id="WP_158640971.1">
    <property type="nucleotide sequence ID" value="NZ_FQVI01000002.1"/>
</dbReference>